<feature type="transmembrane region" description="Helical" evidence="2">
    <location>
        <begin position="31"/>
        <end position="49"/>
    </location>
</feature>
<dbReference type="Proteomes" id="UP001596174">
    <property type="component" value="Unassembled WGS sequence"/>
</dbReference>
<feature type="transmembrane region" description="Helical" evidence="2">
    <location>
        <begin position="61"/>
        <end position="84"/>
    </location>
</feature>
<feature type="domain" description="Transglutaminase-like" evidence="3">
    <location>
        <begin position="477"/>
        <end position="547"/>
    </location>
</feature>
<keyword evidence="5" id="KW-1185">Reference proteome</keyword>
<protein>
    <submittedName>
        <fullName evidence="4">DUF3488 and DUF4129 domain-containing transglutaminase family protein</fullName>
    </submittedName>
</protein>
<feature type="compositionally biased region" description="Polar residues" evidence="1">
    <location>
        <begin position="558"/>
        <end position="573"/>
    </location>
</feature>
<feature type="transmembrane region" description="Helical" evidence="2">
    <location>
        <begin position="117"/>
        <end position="136"/>
    </location>
</feature>
<dbReference type="InterPro" id="IPR002931">
    <property type="entry name" value="Transglutaminase-like"/>
</dbReference>
<feature type="region of interest" description="Disordered" evidence="1">
    <location>
        <begin position="552"/>
        <end position="588"/>
    </location>
</feature>
<dbReference type="Pfam" id="PF11992">
    <property type="entry name" value="TgpA_N"/>
    <property type="match status" value="1"/>
</dbReference>
<dbReference type="PANTHER" id="PTHR42736:SF1">
    <property type="entry name" value="PROTEIN-GLUTAMINE GAMMA-GLUTAMYLTRANSFERASE"/>
    <property type="match status" value="1"/>
</dbReference>
<keyword evidence="2" id="KW-1133">Transmembrane helix</keyword>
<organism evidence="4 5">
    <name type="scientific">Streptacidiphilus monticola</name>
    <dbReference type="NCBI Taxonomy" id="2161674"/>
    <lineage>
        <taxon>Bacteria</taxon>
        <taxon>Bacillati</taxon>
        <taxon>Actinomycetota</taxon>
        <taxon>Actinomycetes</taxon>
        <taxon>Kitasatosporales</taxon>
        <taxon>Streptomycetaceae</taxon>
        <taxon>Streptacidiphilus</taxon>
    </lineage>
</organism>
<dbReference type="Pfam" id="PF13559">
    <property type="entry name" value="DUF4129"/>
    <property type="match status" value="1"/>
</dbReference>
<feature type="transmembrane region" description="Helical" evidence="2">
    <location>
        <begin position="7"/>
        <end position="25"/>
    </location>
</feature>
<feature type="transmembrane region" description="Helical" evidence="2">
    <location>
        <begin position="620"/>
        <end position="642"/>
    </location>
</feature>
<dbReference type="SUPFAM" id="SSF54001">
    <property type="entry name" value="Cysteine proteinases"/>
    <property type="match status" value="1"/>
</dbReference>
<comment type="caution">
    <text evidence="4">The sequence shown here is derived from an EMBL/GenBank/DDBJ whole genome shotgun (WGS) entry which is preliminary data.</text>
</comment>
<keyword evidence="2" id="KW-0472">Membrane</keyword>
<evidence type="ECO:0000313" key="5">
    <source>
        <dbReference type="Proteomes" id="UP001596174"/>
    </source>
</evidence>
<dbReference type="PANTHER" id="PTHR42736">
    <property type="entry name" value="PROTEIN-GLUTAMINE GAMMA-GLUTAMYLTRANSFERASE"/>
    <property type="match status" value="1"/>
</dbReference>
<evidence type="ECO:0000259" key="3">
    <source>
        <dbReference type="SMART" id="SM00460"/>
    </source>
</evidence>
<evidence type="ECO:0000256" key="2">
    <source>
        <dbReference type="SAM" id="Phobius"/>
    </source>
</evidence>
<evidence type="ECO:0000313" key="4">
    <source>
        <dbReference type="EMBL" id="MFC5908367.1"/>
    </source>
</evidence>
<feature type="transmembrane region" description="Helical" evidence="2">
    <location>
        <begin position="166"/>
        <end position="183"/>
    </location>
</feature>
<reference evidence="5" key="1">
    <citation type="journal article" date="2019" name="Int. J. Syst. Evol. Microbiol.">
        <title>The Global Catalogue of Microorganisms (GCM) 10K type strain sequencing project: providing services to taxonomists for standard genome sequencing and annotation.</title>
        <authorList>
            <consortium name="The Broad Institute Genomics Platform"/>
            <consortium name="The Broad Institute Genome Sequencing Center for Infectious Disease"/>
            <person name="Wu L."/>
            <person name="Ma J."/>
        </authorList>
    </citation>
    <scope>NUCLEOTIDE SEQUENCE [LARGE SCALE GENOMIC DNA]</scope>
    <source>
        <strain evidence="5">JCM 4816</strain>
    </source>
</reference>
<dbReference type="Pfam" id="PF01841">
    <property type="entry name" value="Transglut_core"/>
    <property type="match status" value="1"/>
</dbReference>
<dbReference type="RefSeq" id="WP_380583362.1">
    <property type="nucleotide sequence ID" value="NZ_JBHSQJ010000055.1"/>
</dbReference>
<sequence length="772" mass="80909">MSGRTRIAWCGAAATVLTSLCLFPLVSPSSWLVEAAFFVFLLAGVGLLARRLSLPRPVTVLVQLLVAVLLVTLAFAAGAAWAAVVPSPAALRQLAELFGQGASDTTRYATPAPDTPGLRLLLVTAVVAIGLLVDALAATYQRVALAGLPLLGLYAVGTGMHPHGPLWLWFLLAGFGYLALLLTEGQDRLSRWGKVFTGTAASMAGTPGSPVNSAGYRIAAVAVVAGLVLPVALPGAEGGLVPGIGHGGSGSGGNGVITSVDPMASLARALQQPREQPVLSYRTTAVDLGDQYLRIVDLDVFNGVAWTAGTHSVTDLHKALPSVGDLGPAVPQTAVTTQITTEPSYQQQWLPMPYPAVSVDVDTSKWKYVPEGRTVIGKDDGQTAAGLDYSVGSLALHPSADELRQAGGVPGDIRKNYLSLPKDLPAVVGRLARTVTQNAQTPYDQAVALQDWFTKTGGFSYSTTVPAGTGASAMAEFLQRRTGFCVHYASTMAAMARSLGIPARVAVGFTPGTQQGDGSWLVTTKDAHAWPELYFAGLGWLRFEPTPTRGVTPGYTVPQVTSSTGPQASSAPTQAARPGPSASSAAGCSAERRRIGDCGLQPQSAGTAAGSGSGWPSATVITLCVLAALLVLALLFPMLWRLRLRQARLRRRPELTDQQVLAAWRELIDSAWDLGIAPDDAETPRRTAARLATVGALSPEASAAVGRLALATEQVLYAPQVQGPVSPRTDLRLARAGLTSSVDRGTRWRAVLLPASTTRLLNWRNWRRSGRG</sequence>
<proteinExistence type="predicted"/>
<gene>
    <name evidence="4" type="ORF">ACFP3V_14235</name>
</gene>
<name>A0ABW1G2F4_9ACTN</name>
<dbReference type="EMBL" id="JBHSQJ010000055">
    <property type="protein sequence ID" value="MFC5908367.1"/>
    <property type="molecule type" value="Genomic_DNA"/>
</dbReference>
<dbReference type="InterPro" id="IPR025403">
    <property type="entry name" value="TgpA-like_C"/>
</dbReference>
<dbReference type="Gene3D" id="3.10.620.30">
    <property type="match status" value="1"/>
</dbReference>
<dbReference type="InterPro" id="IPR021878">
    <property type="entry name" value="TgpA_N"/>
</dbReference>
<dbReference type="InterPro" id="IPR038765">
    <property type="entry name" value="Papain-like_cys_pep_sf"/>
</dbReference>
<feature type="compositionally biased region" description="Low complexity" evidence="1">
    <location>
        <begin position="575"/>
        <end position="588"/>
    </location>
</feature>
<evidence type="ECO:0000256" key="1">
    <source>
        <dbReference type="SAM" id="MobiDB-lite"/>
    </source>
</evidence>
<feature type="transmembrane region" description="Helical" evidence="2">
    <location>
        <begin position="214"/>
        <end position="233"/>
    </location>
</feature>
<feature type="transmembrane region" description="Helical" evidence="2">
    <location>
        <begin position="143"/>
        <end position="160"/>
    </location>
</feature>
<keyword evidence="2" id="KW-0812">Transmembrane</keyword>
<accession>A0ABW1G2F4</accession>
<dbReference type="InterPro" id="IPR052901">
    <property type="entry name" value="Bact_TGase-like"/>
</dbReference>
<dbReference type="SMART" id="SM00460">
    <property type="entry name" value="TGc"/>
    <property type="match status" value="1"/>
</dbReference>